<sequence>MLAIYIALRAWQADPIKGDSGGDMNSKAGRAAVSIAASAVLAGSMLVGAAPAAASTASAETTSAKHHFSKSCPFWYWYYGHCVPGFYFKR</sequence>
<accession>A0A7X0D826</accession>
<proteinExistence type="predicted"/>
<protein>
    <submittedName>
        <fullName evidence="1">Uncharacterized protein</fullName>
    </submittedName>
</protein>
<dbReference type="Proteomes" id="UP000546642">
    <property type="component" value="Unassembled WGS sequence"/>
</dbReference>
<dbReference type="EMBL" id="JACHDS010000001">
    <property type="protein sequence ID" value="MBB6173599.1"/>
    <property type="molecule type" value="Genomic_DNA"/>
</dbReference>
<evidence type="ECO:0000313" key="1">
    <source>
        <dbReference type="EMBL" id="MBB6173599.1"/>
    </source>
</evidence>
<dbReference type="AlphaFoldDB" id="A0A7X0D826"/>
<organism evidence="1 2">
    <name type="scientific">Nocardiopsis mwathae</name>
    <dbReference type="NCBI Taxonomy" id="1472723"/>
    <lineage>
        <taxon>Bacteria</taxon>
        <taxon>Bacillati</taxon>
        <taxon>Actinomycetota</taxon>
        <taxon>Actinomycetes</taxon>
        <taxon>Streptosporangiales</taxon>
        <taxon>Nocardiopsidaceae</taxon>
        <taxon>Nocardiopsis</taxon>
    </lineage>
</organism>
<name>A0A7X0D826_9ACTN</name>
<keyword evidence="2" id="KW-1185">Reference proteome</keyword>
<dbReference type="RefSeq" id="WP_184077087.1">
    <property type="nucleotide sequence ID" value="NZ_JACHDS010000001.1"/>
</dbReference>
<gene>
    <name evidence="1" type="ORF">HNR23_003659</name>
</gene>
<comment type="caution">
    <text evidence="1">The sequence shown here is derived from an EMBL/GenBank/DDBJ whole genome shotgun (WGS) entry which is preliminary data.</text>
</comment>
<evidence type="ECO:0000313" key="2">
    <source>
        <dbReference type="Proteomes" id="UP000546642"/>
    </source>
</evidence>
<reference evidence="1 2" key="1">
    <citation type="submission" date="2020-08" db="EMBL/GenBank/DDBJ databases">
        <title>Sequencing the genomes of 1000 actinobacteria strains.</title>
        <authorList>
            <person name="Klenk H.-P."/>
        </authorList>
    </citation>
    <scope>NUCLEOTIDE SEQUENCE [LARGE SCALE GENOMIC DNA]</scope>
    <source>
        <strain evidence="1 2">DSM 46659</strain>
    </source>
</reference>